<organism evidence="2 3">
    <name type="scientific">Penaeus vannamei</name>
    <name type="common">Whiteleg shrimp</name>
    <name type="synonym">Litopenaeus vannamei</name>
    <dbReference type="NCBI Taxonomy" id="6689"/>
    <lineage>
        <taxon>Eukaryota</taxon>
        <taxon>Metazoa</taxon>
        <taxon>Ecdysozoa</taxon>
        <taxon>Arthropoda</taxon>
        <taxon>Crustacea</taxon>
        <taxon>Multicrustacea</taxon>
        <taxon>Malacostraca</taxon>
        <taxon>Eumalacostraca</taxon>
        <taxon>Eucarida</taxon>
        <taxon>Decapoda</taxon>
        <taxon>Dendrobranchiata</taxon>
        <taxon>Penaeoidea</taxon>
        <taxon>Penaeidae</taxon>
        <taxon>Penaeus</taxon>
    </lineage>
</organism>
<feature type="region of interest" description="Disordered" evidence="1">
    <location>
        <begin position="280"/>
        <end position="299"/>
    </location>
</feature>
<accession>A0A3R7NEB6</accession>
<feature type="compositionally biased region" description="Low complexity" evidence="1">
    <location>
        <begin position="420"/>
        <end position="435"/>
    </location>
</feature>
<reference evidence="2 3" key="1">
    <citation type="submission" date="2018-04" db="EMBL/GenBank/DDBJ databases">
        <authorList>
            <person name="Zhang X."/>
            <person name="Yuan J."/>
            <person name="Li F."/>
            <person name="Xiang J."/>
        </authorList>
    </citation>
    <scope>NUCLEOTIDE SEQUENCE [LARGE SCALE GENOMIC DNA]</scope>
    <source>
        <tissue evidence="2">Muscle</tissue>
    </source>
</reference>
<feature type="region of interest" description="Disordered" evidence="1">
    <location>
        <begin position="392"/>
        <end position="450"/>
    </location>
</feature>
<comment type="caution">
    <text evidence="2">The sequence shown here is derived from an EMBL/GenBank/DDBJ whole genome shotgun (WGS) entry which is preliminary data.</text>
</comment>
<dbReference type="PANTHER" id="PTHR45691">
    <property type="entry name" value="PROTEIN DIAPHANOUS"/>
    <property type="match status" value="1"/>
</dbReference>
<evidence type="ECO:0000313" key="2">
    <source>
        <dbReference type="EMBL" id="ROT84935.1"/>
    </source>
</evidence>
<dbReference type="EMBL" id="QCYY01000468">
    <property type="protein sequence ID" value="ROT84935.1"/>
    <property type="molecule type" value="Genomic_DNA"/>
</dbReference>
<proteinExistence type="predicted"/>
<evidence type="ECO:0000313" key="3">
    <source>
        <dbReference type="Proteomes" id="UP000283509"/>
    </source>
</evidence>
<feature type="compositionally biased region" description="Pro residues" evidence="1">
    <location>
        <begin position="392"/>
        <end position="419"/>
    </location>
</feature>
<feature type="region of interest" description="Disordered" evidence="1">
    <location>
        <begin position="91"/>
        <end position="110"/>
    </location>
</feature>
<dbReference type="InterPro" id="IPR051412">
    <property type="entry name" value="Formin_Homology_Diaphanous_sf"/>
</dbReference>
<protein>
    <submittedName>
        <fullName evidence="2">Uncharacterized protein</fullName>
    </submittedName>
</protein>
<keyword evidence="3" id="KW-1185">Reference proteome</keyword>
<dbReference type="AlphaFoldDB" id="A0A3R7NEB6"/>
<name>A0A3R7NEB6_PENVA</name>
<feature type="compositionally biased region" description="Pro residues" evidence="1">
    <location>
        <begin position="91"/>
        <end position="103"/>
    </location>
</feature>
<dbReference type="GO" id="GO:0005884">
    <property type="term" value="C:actin filament"/>
    <property type="evidence" value="ECO:0007669"/>
    <property type="project" value="TreeGrafter"/>
</dbReference>
<sequence>MNSLFGMSVLQSLYCDRKLRPFKSRPPSPALSPSQYPLTTFFLLHPLPCSNYPLSNLFLCPPPPFSSTPYDPLHLPFLLLFLPPLIIHPTPTRPRIPPSPPPTHTNSTGHDPCTTCSHAASNNPLYQLCQAGILISQSQAVEETKTRTRKQVHKEAGRGEILSAAGDESAGEEVPKSLPHSLPHTVTCRCDVTHASPSPPSLCRFITPSRDNNTISRQQGGAITPLSLTMALHRPRPSSHHAVNSNIPENKEKPYECQCPARQLRGVKNCEENHDLLRKGRSIPTHRGGQGAEGGLGGGGTYLPAPPPHPTNTVTKGLRSPPPPSTSFIFYYCLTNFTHIHLHHLIHLYILPPSPPLQPTSPPLPTTCTSTNLLHIYHFHHSLLHLHLHPLPLPTTSPSPPPTSPPPPPTSPSPPPTLFTPPNLSFTPPTSHLPTFQPPPPQPHLHQPSITLANHPTESKRKSIASVSLLAPNDALGAHFITISEATPSRAHHNCQGLFITVLTISGRGGHHTSRISLDVGPPGGGADLTHLPYKVKGQVATERVGTRQVDTGHMGTKQVRKRQMGTR</sequence>
<feature type="compositionally biased region" description="Gly residues" evidence="1">
    <location>
        <begin position="288"/>
        <end position="299"/>
    </location>
</feature>
<dbReference type="Proteomes" id="UP000283509">
    <property type="component" value="Unassembled WGS sequence"/>
</dbReference>
<reference evidence="2 3" key="2">
    <citation type="submission" date="2019-01" db="EMBL/GenBank/DDBJ databases">
        <title>The decoding of complex shrimp genome reveals the adaptation for benthos swimmer, frequently molting mechanism and breeding impact on genome.</title>
        <authorList>
            <person name="Sun Y."/>
            <person name="Gao Y."/>
            <person name="Yu Y."/>
        </authorList>
    </citation>
    <scope>NUCLEOTIDE SEQUENCE [LARGE SCALE GENOMIC DNA]</scope>
    <source>
        <tissue evidence="2">Muscle</tissue>
    </source>
</reference>
<dbReference type="GO" id="GO:0030041">
    <property type="term" value="P:actin filament polymerization"/>
    <property type="evidence" value="ECO:0007669"/>
    <property type="project" value="TreeGrafter"/>
</dbReference>
<gene>
    <name evidence="2" type="ORF">C7M84_021856</name>
</gene>
<dbReference type="PANTHER" id="PTHR45691:SF6">
    <property type="entry name" value="PROTEIN DIAPHANOUS"/>
    <property type="match status" value="1"/>
</dbReference>
<dbReference type="PRINTS" id="PR01217">
    <property type="entry name" value="PRICHEXTENSN"/>
</dbReference>
<evidence type="ECO:0000256" key="1">
    <source>
        <dbReference type="SAM" id="MobiDB-lite"/>
    </source>
</evidence>